<organism evidence="1 2">
    <name type="scientific">Wujia chipingensis</name>
    <dbReference type="NCBI Taxonomy" id="2763670"/>
    <lineage>
        <taxon>Bacteria</taxon>
        <taxon>Bacillati</taxon>
        <taxon>Bacillota</taxon>
        <taxon>Clostridia</taxon>
        <taxon>Lachnospirales</taxon>
        <taxon>Lachnospiraceae</taxon>
        <taxon>Wujia</taxon>
    </lineage>
</organism>
<dbReference type="KEGG" id="wcp:H9Q76_04260"/>
<evidence type="ECO:0000313" key="2">
    <source>
        <dbReference type="Proteomes" id="UP000515819"/>
    </source>
</evidence>
<accession>A0A7G9FPM0</accession>
<sequence>MYQDEIILCSASKYTQKYYLNEDFDNLPTEVKKELRILCTLFTEDVGGIIMLVFDSMGNLNIVTDAAEEDILYDEIGCGLKIKQIRKEKKELFEQLELYFQTFFLS</sequence>
<dbReference type="Pfam" id="PF19642">
    <property type="entry name" value="DUF6145"/>
    <property type="match status" value="1"/>
</dbReference>
<evidence type="ECO:0000313" key="1">
    <source>
        <dbReference type="EMBL" id="QNM00502.1"/>
    </source>
</evidence>
<protein>
    <submittedName>
        <fullName evidence="1">Uncharacterized protein</fullName>
    </submittedName>
</protein>
<dbReference type="EMBL" id="CP060632">
    <property type="protein sequence ID" value="QNM00502.1"/>
    <property type="molecule type" value="Genomic_DNA"/>
</dbReference>
<name>A0A7G9FPM0_9FIRM</name>
<keyword evidence="2" id="KW-1185">Reference proteome</keyword>
<reference evidence="1 2" key="1">
    <citation type="submission" date="2020-08" db="EMBL/GenBank/DDBJ databases">
        <authorList>
            <person name="Liu C."/>
            <person name="Sun Q."/>
        </authorList>
    </citation>
    <scope>NUCLEOTIDE SEQUENCE [LARGE SCALE GENOMIC DNA]</scope>
    <source>
        <strain evidence="1 2">NSJ-4</strain>
    </source>
</reference>
<gene>
    <name evidence="1" type="ORF">H9Q76_04260</name>
</gene>
<proteinExistence type="predicted"/>
<dbReference type="RefSeq" id="WP_021984178.1">
    <property type="nucleotide sequence ID" value="NZ_CP060632.1"/>
</dbReference>
<dbReference type="AlphaFoldDB" id="A0A7G9FPM0"/>
<dbReference type="InterPro" id="IPR046143">
    <property type="entry name" value="DUF6145"/>
</dbReference>
<dbReference type="Proteomes" id="UP000515819">
    <property type="component" value="Chromosome"/>
</dbReference>